<dbReference type="Proteomes" id="UP000693981">
    <property type="component" value="Unassembled WGS sequence"/>
</dbReference>
<feature type="compositionally biased region" description="Low complexity" evidence="1">
    <location>
        <begin position="938"/>
        <end position="955"/>
    </location>
</feature>
<feature type="domain" description="Myb-like" evidence="2">
    <location>
        <begin position="419"/>
        <end position="480"/>
    </location>
</feature>
<dbReference type="EMBL" id="JAGDFL010000592">
    <property type="protein sequence ID" value="KAG7384599.1"/>
    <property type="molecule type" value="Genomic_DNA"/>
</dbReference>
<feature type="region of interest" description="Disordered" evidence="1">
    <location>
        <begin position="938"/>
        <end position="965"/>
    </location>
</feature>
<dbReference type="PROSITE" id="PS50090">
    <property type="entry name" value="MYB_LIKE"/>
    <property type="match status" value="1"/>
</dbReference>
<feature type="region of interest" description="Disordered" evidence="1">
    <location>
        <begin position="573"/>
        <end position="597"/>
    </location>
</feature>
<keyword evidence="4" id="KW-1185">Reference proteome</keyword>
<evidence type="ECO:0000259" key="2">
    <source>
        <dbReference type="PROSITE" id="PS50090"/>
    </source>
</evidence>
<name>A0A8T1VX77_9STRA</name>
<organism evidence="3 4">
    <name type="scientific">Phytophthora boehmeriae</name>
    <dbReference type="NCBI Taxonomy" id="109152"/>
    <lineage>
        <taxon>Eukaryota</taxon>
        <taxon>Sar</taxon>
        <taxon>Stramenopiles</taxon>
        <taxon>Oomycota</taxon>
        <taxon>Peronosporomycetes</taxon>
        <taxon>Peronosporales</taxon>
        <taxon>Peronosporaceae</taxon>
        <taxon>Phytophthora</taxon>
    </lineage>
</organism>
<sequence>MILSLNIEKPSWWSSNSNSGGNGLGSNGAMTALANVAQQVEISEKYCGDSRELEMPLLVHNMDLDAEEHLLLANTDELTPVEWYAVNYVHGVTDKKQQQKGDCFRVERDDDSVEDEIGGLGNENGALFQSEQCSFEELAKLEADRQWQDGDAASQLFYYLDDQRNVCFDESALEKPFMQMRMEGMETHFDVYKPPQPPSDDMATMDLLLPEPGTTTDNQMTFRVSYRVPAPPPLPLPGKSKLDHAAGLLGDKAGKFSKKQRANSAGMSKSGISGVGLGSGTGMTAAGVKRKLESQLGGVKSGSLKEQRVDLEGIPVPDVSAFADDDFWGDTNLDALDSAEWDDQALLSGILGVGGAGTASSTASSSGTASSGVAGSMLSATGGAISAGTESGHVKAGSQKSKKSKTAGGSGRPRKSSMSGDSGRDAWSVHDDIVLKKLFELYGANWTLIAQVFNSATAVSRFFCKKRSPRQCYDRYGKIISGSLATSTTASNSTAGANASKDGKSGSSLKAQRAAAAAIAAASQLTPAVLDVRIGLPRSEMLLAFPYRHSLPGLPPPSIVGTPSLVEMTLKHRKKQVAGEPTTGKKSTSASGGGLDDLKSIRSSFDAIIQCMKHKTSPPPIPIPVGPGAGTTTNATSTSGTSSSSTDLGTKASLTAAPFPASAPPVASAPTKTDSNSQTDAGSKAATGKGVPVVVPPPHKSHTDMISLLPAAVLGPDEVIKRSKEAAVVAVQAAAAVASVSRDGSPLSASGDVMLGAGSGFGASVAGSMPRRSHAASITSEMMAPLPPTVPAAAATSGAPPQATTAAWGDMQRTMVANGLNSVDAGAPGTNEADTHAQRNPPMPVTTSTLLHVLDRMPEIKNKIQAILNRTDCSESQKVAMIARLLSNTNAINNNASSDPPDATAATSSAVLSALTADAAMLSSSGMLVDSETAIPMPASLNASAPPTSSASAPSGQYQPPASQS</sequence>
<reference evidence="3" key="1">
    <citation type="submission" date="2021-02" db="EMBL/GenBank/DDBJ databases">
        <authorList>
            <person name="Palmer J.M."/>
        </authorList>
    </citation>
    <scope>NUCLEOTIDE SEQUENCE</scope>
    <source>
        <strain evidence="3">SCRP23</strain>
    </source>
</reference>
<evidence type="ECO:0000313" key="3">
    <source>
        <dbReference type="EMBL" id="KAG7384599.1"/>
    </source>
</evidence>
<dbReference type="OrthoDB" id="372624at2759"/>
<dbReference type="InterPro" id="IPR001005">
    <property type="entry name" value="SANT/Myb"/>
</dbReference>
<dbReference type="SMART" id="SM00717">
    <property type="entry name" value="SANT"/>
    <property type="match status" value="1"/>
</dbReference>
<proteinExistence type="predicted"/>
<evidence type="ECO:0000313" key="4">
    <source>
        <dbReference type="Proteomes" id="UP000693981"/>
    </source>
</evidence>
<accession>A0A8T1VX77</accession>
<feature type="region of interest" description="Disordered" evidence="1">
    <location>
        <begin position="821"/>
        <end position="843"/>
    </location>
</feature>
<evidence type="ECO:0000256" key="1">
    <source>
        <dbReference type="SAM" id="MobiDB-lite"/>
    </source>
</evidence>
<dbReference type="CDD" id="cd00167">
    <property type="entry name" value="SANT"/>
    <property type="match status" value="1"/>
</dbReference>
<feature type="compositionally biased region" description="Polar residues" evidence="1">
    <location>
        <begin position="671"/>
        <end position="681"/>
    </location>
</feature>
<gene>
    <name evidence="3" type="ORF">PHYBOEH_009412</name>
</gene>
<feature type="compositionally biased region" description="Low complexity" evidence="1">
    <location>
        <begin position="630"/>
        <end position="670"/>
    </location>
</feature>
<feature type="region of interest" description="Disordered" evidence="1">
    <location>
        <begin position="389"/>
        <end position="424"/>
    </location>
</feature>
<feature type="compositionally biased region" description="Polar residues" evidence="1">
    <location>
        <begin position="956"/>
        <end position="965"/>
    </location>
</feature>
<feature type="region of interest" description="Disordered" evidence="1">
    <location>
        <begin position="615"/>
        <end position="692"/>
    </location>
</feature>
<protein>
    <recommendedName>
        <fullName evidence="2">Myb-like domain-containing protein</fullName>
    </recommendedName>
</protein>
<comment type="caution">
    <text evidence="3">The sequence shown here is derived from an EMBL/GenBank/DDBJ whole genome shotgun (WGS) entry which is preliminary data.</text>
</comment>
<dbReference type="Pfam" id="PF00249">
    <property type="entry name" value="Myb_DNA-binding"/>
    <property type="match status" value="1"/>
</dbReference>
<dbReference type="AlphaFoldDB" id="A0A8T1VX77"/>